<proteinExistence type="inferred from homology"/>
<name>A0ABQ5UIF3_9HYPH</name>
<evidence type="ECO:0000313" key="5">
    <source>
        <dbReference type="EMBL" id="GLQ11585.1"/>
    </source>
</evidence>
<dbReference type="EMBL" id="BSNG01000002">
    <property type="protein sequence ID" value="GLQ11585.1"/>
    <property type="molecule type" value="Genomic_DNA"/>
</dbReference>
<dbReference type="RefSeq" id="WP_284393079.1">
    <property type="nucleotide sequence ID" value="NZ_BSNG01000002.1"/>
</dbReference>
<keyword evidence="3" id="KW-0732">Signal</keyword>
<keyword evidence="4" id="KW-0574">Periplasm</keyword>
<reference evidence="5" key="2">
    <citation type="submission" date="2023-01" db="EMBL/GenBank/DDBJ databases">
        <title>Draft genome sequence of Devosia yakushimensis strain NBRC 103855.</title>
        <authorList>
            <person name="Sun Q."/>
            <person name="Mori K."/>
        </authorList>
    </citation>
    <scope>NUCLEOTIDE SEQUENCE</scope>
    <source>
        <strain evidence="5">NBRC 103855</strain>
    </source>
</reference>
<gene>
    <name evidence="5" type="ORF">GCM10007913_35170</name>
</gene>
<evidence type="ECO:0000256" key="1">
    <source>
        <dbReference type="ARBA" id="ARBA00008520"/>
    </source>
</evidence>
<dbReference type="InterPro" id="IPR006311">
    <property type="entry name" value="TAT_signal"/>
</dbReference>
<evidence type="ECO:0000256" key="4">
    <source>
        <dbReference type="ARBA" id="ARBA00022764"/>
    </source>
</evidence>
<dbReference type="PANTHER" id="PTHR30061">
    <property type="entry name" value="MALTOSE-BINDING PERIPLASMIC PROTEIN"/>
    <property type="match status" value="1"/>
</dbReference>
<dbReference type="Proteomes" id="UP001161406">
    <property type="component" value="Unassembled WGS sequence"/>
</dbReference>
<dbReference type="SUPFAM" id="SSF53850">
    <property type="entry name" value="Periplasmic binding protein-like II"/>
    <property type="match status" value="1"/>
</dbReference>
<organism evidence="5 6">
    <name type="scientific">Devosia yakushimensis</name>
    <dbReference type="NCBI Taxonomy" id="470028"/>
    <lineage>
        <taxon>Bacteria</taxon>
        <taxon>Pseudomonadati</taxon>
        <taxon>Pseudomonadota</taxon>
        <taxon>Alphaproteobacteria</taxon>
        <taxon>Hyphomicrobiales</taxon>
        <taxon>Devosiaceae</taxon>
        <taxon>Devosia</taxon>
    </lineage>
</organism>
<dbReference type="PANTHER" id="PTHR30061:SF50">
    <property type="entry name" value="MALTOSE_MALTODEXTRIN-BINDING PERIPLASMIC PROTEIN"/>
    <property type="match status" value="1"/>
</dbReference>
<evidence type="ECO:0000256" key="3">
    <source>
        <dbReference type="ARBA" id="ARBA00022729"/>
    </source>
</evidence>
<dbReference type="Gene3D" id="3.40.190.10">
    <property type="entry name" value="Periplasmic binding protein-like II"/>
    <property type="match status" value="1"/>
</dbReference>
<dbReference type="Pfam" id="PF13416">
    <property type="entry name" value="SBP_bac_8"/>
    <property type="match status" value="1"/>
</dbReference>
<evidence type="ECO:0008006" key="7">
    <source>
        <dbReference type="Google" id="ProtNLM"/>
    </source>
</evidence>
<keyword evidence="2" id="KW-0813">Transport</keyword>
<evidence type="ECO:0000256" key="2">
    <source>
        <dbReference type="ARBA" id="ARBA00022448"/>
    </source>
</evidence>
<accession>A0ABQ5UIF3</accession>
<sequence length="435" mass="45974">MSAFTTDKSGAMSPNRRSFLLGAAASGIALAAAAGSVGRAFAQDQQLVFWSQLAGSKKAAGEALEAAFTAAHPETKLNSSLYAEPSQLNEKILTAINGNTAPDLFIQHWDYTLTYSTGDKLADLKTGLANVNFDELDPSLLAYGQIGGEQVSVPLYGTSRGLGINRKLVVEAGLDPDKGPQNWAELREWAKALTNRAENGLLQVAGFSMFHNDLETWEIFTLLLQGAGGTLFNADLTAPAFAGPEGLKALNFMFELLHTDQVTDLGFGLGPGGSASPLNQSRAAMIIAGNYSTNNALKAGLEFDVLPIPMENGGFTSLVDPFSFAVTKASPNQAAALSFVEFALSQEQQVAFALASKNVPVLKSAQQDASVQADPFLAKFIKTASYAPQTAAAIPAFSRMVTIIARAVQETLFKRVTAEEALKAAETEVAAVLSR</sequence>
<dbReference type="InterPro" id="IPR006059">
    <property type="entry name" value="SBP"/>
</dbReference>
<evidence type="ECO:0000313" key="6">
    <source>
        <dbReference type="Proteomes" id="UP001161406"/>
    </source>
</evidence>
<protein>
    <recommendedName>
        <fullName evidence="7">Carbohydrate ABC transporter substrate-binding protein, CUT1 family</fullName>
    </recommendedName>
</protein>
<reference evidence="5" key="1">
    <citation type="journal article" date="2014" name="Int. J. Syst. Evol. Microbiol.">
        <title>Complete genome of a new Firmicutes species belonging to the dominant human colonic microbiota ('Ruminococcus bicirculans') reveals two chromosomes and a selective capacity to utilize plant glucans.</title>
        <authorList>
            <consortium name="NISC Comparative Sequencing Program"/>
            <person name="Wegmann U."/>
            <person name="Louis P."/>
            <person name="Goesmann A."/>
            <person name="Henrissat B."/>
            <person name="Duncan S.H."/>
            <person name="Flint H.J."/>
        </authorList>
    </citation>
    <scope>NUCLEOTIDE SEQUENCE</scope>
    <source>
        <strain evidence="5">NBRC 103855</strain>
    </source>
</reference>
<keyword evidence="6" id="KW-1185">Reference proteome</keyword>
<comment type="similarity">
    <text evidence="1">Belongs to the bacterial solute-binding protein 1 family.</text>
</comment>
<dbReference type="PROSITE" id="PS51318">
    <property type="entry name" value="TAT"/>
    <property type="match status" value="1"/>
</dbReference>
<comment type="caution">
    <text evidence="5">The sequence shown here is derived from an EMBL/GenBank/DDBJ whole genome shotgun (WGS) entry which is preliminary data.</text>
</comment>